<gene>
    <name evidence="2" type="ORF">M501DRAFT_997757</name>
</gene>
<sequence>MPPSTPPRRHHLTRDQRIQVQTLRGIGLTYEAIVKHLGFSYQQDQRAGQAEQVTPKKRSGRPP</sequence>
<keyword evidence="3" id="KW-1185">Reference proteome</keyword>
<protein>
    <recommendedName>
        <fullName evidence="4">Transposase IS30-like HTH domain-containing protein</fullName>
    </recommendedName>
</protein>
<comment type="caution">
    <text evidence="2">The sequence shown here is derived from an EMBL/GenBank/DDBJ whole genome shotgun (WGS) entry which is preliminary data.</text>
</comment>
<evidence type="ECO:0000256" key="1">
    <source>
        <dbReference type="SAM" id="MobiDB-lite"/>
    </source>
</evidence>
<dbReference type="AlphaFoldDB" id="A0A9P4S5M5"/>
<dbReference type="OrthoDB" id="5405453at2759"/>
<name>A0A9P4S5M5_9PEZI</name>
<organism evidence="2 3">
    <name type="scientific">Patellaria atrata CBS 101060</name>
    <dbReference type="NCBI Taxonomy" id="1346257"/>
    <lineage>
        <taxon>Eukaryota</taxon>
        <taxon>Fungi</taxon>
        <taxon>Dikarya</taxon>
        <taxon>Ascomycota</taxon>
        <taxon>Pezizomycotina</taxon>
        <taxon>Dothideomycetes</taxon>
        <taxon>Dothideomycetes incertae sedis</taxon>
        <taxon>Patellariales</taxon>
        <taxon>Patellariaceae</taxon>
        <taxon>Patellaria</taxon>
    </lineage>
</organism>
<evidence type="ECO:0000313" key="3">
    <source>
        <dbReference type="Proteomes" id="UP000799429"/>
    </source>
</evidence>
<dbReference type="Proteomes" id="UP000799429">
    <property type="component" value="Unassembled WGS sequence"/>
</dbReference>
<dbReference type="EMBL" id="MU006107">
    <property type="protein sequence ID" value="KAF2835625.1"/>
    <property type="molecule type" value="Genomic_DNA"/>
</dbReference>
<accession>A0A9P4S5M5</accession>
<feature type="non-terminal residue" evidence="2">
    <location>
        <position position="63"/>
    </location>
</feature>
<feature type="region of interest" description="Disordered" evidence="1">
    <location>
        <begin position="42"/>
        <end position="63"/>
    </location>
</feature>
<proteinExistence type="predicted"/>
<evidence type="ECO:0000313" key="2">
    <source>
        <dbReference type="EMBL" id="KAF2835625.1"/>
    </source>
</evidence>
<evidence type="ECO:0008006" key="4">
    <source>
        <dbReference type="Google" id="ProtNLM"/>
    </source>
</evidence>
<reference evidence="2" key="1">
    <citation type="journal article" date="2020" name="Stud. Mycol.">
        <title>101 Dothideomycetes genomes: a test case for predicting lifestyles and emergence of pathogens.</title>
        <authorList>
            <person name="Haridas S."/>
            <person name="Albert R."/>
            <person name="Binder M."/>
            <person name="Bloem J."/>
            <person name="Labutti K."/>
            <person name="Salamov A."/>
            <person name="Andreopoulos B."/>
            <person name="Baker S."/>
            <person name="Barry K."/>
            <person name="Bills G."/>
            <person name="Bluhm B."/>
            <person name="Cannon C."/>
            <person name="Castanera R."/>
            <person name="Culley D."/>
            <person name="Daum C."/>
            <person name="Ezra D."/>
            <person name="Gonzalez J."/>
            <person name="Henrissat B."/>
            <person name="Kuo A."/>
            <person name="Liang C."/>
            <person name="Lipzen A."/>
            <person name="Lutzoni F."/>
            <person name="Magnuson J."/>
            <person name="Mondo S."/>
            <person name="Nolan M."/>
            <person name="Ohm R."/>
            <person name="Pangilinan J."/>
            <person name="Park H.-J."/>
            <person name="Ramirez L."/>
            <person name="Alfaro M."/>
            <person name="Sun H."/>
            <person name="Tritt A."/>
            <person name="Yoshinaga Y."/>
            <person name="Zwiers L.-H."/>
            <person name="Turgeon B."/>
            <person name="Goodwin S."/>
            <person name="Spatafora J."/>
            <person name="Crous P."/>
            <person name="Grigoriev I."/>
        </authorList>
    </citation>
    <scope>NUCLEOTIDE SEQUENCE</scope>
    <source>
        <strain evidence="2">CBS 101060</strain>
    </source>
</reference>